<proteinExistence type="predicted"/>
<dbReference type="Proteomes" id="UP000236291">
    <property type="component" value="Unassembled WGS sequence"/>
</dbReference>
<reference evidence="3 4" key="1">
    <citation type="journal article" date="2014" name="Am. J. Bot.">
        <title>Genome assembly and annotation for red clover (Trifolium pratense; Fabaceae).</title>
        <authorList>
            <person name="Istvanek J."/>
            <person name="Jaros M."/>
            <person name="Krenek A."/>
            <person name="Repkova J."/>
        </authorList>
    </citation>
    <scope>NUCLEOTIDE SEQUENCE [LARGE SCALE GENOMIC DNA]</scope>
    <source>
        <strain evidence="4">cv. Tatra</strain>
        <tissue evidence="3">Young leaves</tissue>
    </source>
</reference>
<evidence type="ECO:0000313" key="4">
    <source>
        <dbReference type="Proteomes" id="UP000236291"/>
    </source>
</evidence>
<keyword evidence="1" id="KW-0677">Repeat</keyword>
<dbReference type="InterPro" id="IPR036388">
    <property type="entry name" value="WH-like_DNA-bd_sf"/>
</dbReference>
<dbReference type="InterPro" id="IPR044974">
    <property type="entry name" value="Disease_R_plants"/>
</dbReference>
<comment type="caution">
    <text evidence="3">The sequence shown here is derived from an EMBL/GenBank/DDBJ whole genome shotgun (WGS) entry which is preliminary data.</text>
</comment>
<sequence length="127" mass="14487">MSNDSGGDDRIPEILQILKFIYYDDLPTCQKLCFAYCSLFPEDFIVDAEGLIQLWTAEGFLLSTISSSSDAITAEQQFGRACFNDFVPLVFHQLEEENNLYRMNRVMHKLARFVTVGDENINTDLMG</sequence>
<dbReference type="EMBL" id="ASHM01110147">
    <property type="protein sequence ID" value="PNX69833.1"/>
    <property type="molecule type" value="Genomic_DNA"/>
</dbReference>
<feature type="domain" description="Disease resistance protein winged helix" evidence="2">
    <location>
        <begin position="39"/>
        <end position="111"/>
    </location>
</feature>
<dbReference type="GO" id="GO:0098542">
    <property type="term" value="P:defense response to other organism"/>
    <property type="evidence" value="ECO:0007669"/>
    <property type="project" value="TreeGrafter"/>
</dbReference>
<evidence type="ECO:0000313" key="3">
    <source>
        <dbReference type="EMBL" id="PNX69833.1"/>
    </source>
</evidence>
<dbReference type="Pfam" id="PF23559">
    <property type="entry name" value="WHD_DRP"/>
    <property type="match status" value="1"/>
</dbReference>
<gene>
    <name evidence="3" type="ORF">L195_g056934</name>
</gene>
<dbReference type="AlphaFoldDB" id="A0A2K3KU74"/>
<accession>A0A2K3KU74</accession>
<reference evidence="3 4" key="2">
    <citation type="journal article" date="2017" name="Front. Plant Sci.">
        <title>Gene Classification and Mining of Molecular Markers Useful in Red Clover (Trifolium pratense) Breeding.</title>
        <authorList>
            <person name="Istvanek J."/>
            <person name="Dluhosova J."/>
            <person name="Dluhos P."/>
            <person name="Patkova L."/>
            <person name="Nedelnik J."/>
            <person name="Repkova J."/>
        </authorList>
    </citation>
    <scope>NUCLEOTIDE SEQUENCE [LARGE SCALE GENOMIC DNA]</scope>
    <source>
        <strain evidence="4">cv. Tatra</strain>
        <tissue evidence="3">Young leaves</tissue>
    </source>
</reference>
<protein>
    <submittedName>
        <fullName evidence="3">Disease resistance rpp13-like protein 1-like</fullName>
    </submittedName>
</protein>
<dbReference type="Gene3D" id="1.10.10.10">
    <property type="entry name" value="Winged helix-like DNA-binding domain superfamily/Winged helix DNA-binding domain"/>
    <property type="match status" value="1"/>
</dbReference>
<dbReference type="PANTHER" id="PTHR23155">
    <property type="entry name" value="DISEASE RESISTANCE PROTEIN RP"/>
    <property type="match status" value="1"/>
</dbReference>
<evidence type="ECO:0000256" key="1">
    <source>
        <dbReference type="ARBA" id="ARBA00022737"/>
    </source>
</evidence>
<evidence type="ECO:0000259" key="2">
    <source>
        <dbReference type="Pfam" id="PF23559"/>
    </source>
</evidence>
<dbReference type="PANTHER" id="PTHR23155:SF1211">
    <property type="entry name" value="OS09G0313500 PROTEIN"/>
    <property type="match status" value="1"/>
</dbReference>
<dbReference type="STRING" id="57577.A0A2K3KU74"/>
<name>A0A2K3KU74_TRIPR</name>
<organism evidence="3 4">
    <name type="scientific">Trifolium pratense</name>
    <name type="common">Red clover</name>
    <dbReference type="NCBI Taxonomy" id="57577"/>
    <lineage>
        <taxon>Eukaryota</taxon>
        <taxon>Viridiplantae</taxon>
        <taxon>Streptophyta</taxon>
        <taxon>Embryophyta</taxon>
        <taxon>Tracheophyta</taxon>
        <taxon>Spermatophyta</taxon>
        <taxon>Magnoliopsida</taxon>
        <taxon>eudicotyledons</taxon>
        <taxon>Gunneridae</taxon>
        <taxon>Pentapetalae</taxon>
        <taxon>rosids</taxon>
        <taxon>fabids</taxon>
        <taxon>Fabales</taxon>
        <taxon>Fabaceae</taxon>
        <taxon>Papilionoideae</taxon>
        <taxon>50 kb inversion clade</taxon>
        <taxon>NPAAA clade</taxon>
        <taxon>Hologalegina</taxon>
        <taxon>IRL clade</taxon>
        <taxon>Trifolieae</taxon>
        <taxon>Trifolium</taxon>
    </lineage>
</organism>
<dbReference type="InterPro" id="IPR058922">
    <property type="entry name" value="WHD_DRP"/>
</dbReference>
<feature type="non-terminal residue" evidence="3">
    <location>
        <position position="127"/>
    </location>
</feature>